<reference evidence="2 3" key="1">
    <citation type="journal article" date="2019" name="Int. J. Syst. Evol. Microbiol.">
        <title>The Global Catalogue of Microorganisms (GCM) 10K type strain sequencing project: providing services to taxonomists for standard genome sequencing and annotation.</title>
        <authorList>
            <consortium name="The Broad Institute Genomics Platform"/>
            <consortium name="The Broad Institute Genome Sequencing Center for Infectious Disease"/>
            <person name="Wu L."/>
            <person name="Ma J."/>
        </authorList>
    </citation>
    <scope>NUCLEOTIDE SEQUENCE [LARGE SCALE GENOMIC DNA]</scope>
    <source>
        <strain evidence="2 3">PSRA2</strain>
    </source>
</reference>
<dbReference type="Pfam" id="PF03070">
    <property type="entry name" value="TENA_THI-4"/>
    <property type="match status" value="1"/>
</dbReference>
<dbReference type="PANTHER" id="PTHR43198:SF2">
    <property type="entry name" value="SI:CH1073-67J19.1-RELATED"/>
    <property type="match status" value="1"/>
</dbReference>
<dbReference type="Gene3D" id="1.20.910.10">
    <property type="entry name" value="Heme oxygenase-like"/>
    <property type="match status" value="1"/>
</dbReference>
<dbReference type="AlphaFoldDB" id="A0ABD5U948"/>
<dbReference type="EMBL" id="JBHSXM010000001">
    <property type="protein sequence ID" value="MFC6835277.1"/>
    <property type="molecule type" value="Genomic_DNA"/>
</dbReference>
<dbReference type="Proteomes" id="UP001596406">
    <property type="component" value="Unassembled WGS sequence"/>
</dbReference>
<evidence type="ECO:0000313" key="3">
    <source>
        <dbReference type="Proteomes" id="UP001596406"/>
    </source>
</evidence>
<dbReference type="InterPro" id="IPR050967">
    <property type="entry name" value="Thiamine_Salvage_TenA"/>
</dbReference>
<evidence type="ECO:0000313" key="2">
    <source>
        <dbReference type="EMBL" id="MFC6835277.1"/>
    </source>
</evidence>
<accession>A0ABD5U948</accession>
<sequence>MTDDRLTDRLRAATGDDWTAATDHRFARELHAGTLDDAVFRHYLVQDFAFVTTLADVVAHAAAQAPTLEAKADFAGFLGAVTTDETDYFRRAFDALAVPERDRTDPTLDPVTERFGDLLLRGALDGGYAETLAVLVPVEWVYLTWASGEGERPEQFYLAEWVDLHTGPAFEATVGFLRDELDALDGSLSPARERRLTRLFQRAVEYEVAFFDAAYERAAPVED</sequence>
<dbReference type="SUPFAM" id="SSF48613">
    <property type="entry name" value="Heme oxygenase-like"/>
    <property type="match status" value="1"/>
</dbReference>
<protein>
    <submittedName>
        <fullName evidence="2">TenA family protein</fullName>
    </submittedName>
</protein>
<gene>
    <name evidence="2" type="ORF">ACFQHK_01990</name>
</gene>
<dbReference type="InterPro" id="IPR004305">
    <property type="entry name" value="Thiaminase-2/PQQC"/>
</dbReference>
<name>A0ABD5U948_9EURY</name>
<dbReference type="PANTHER" id="PTHR43198">
    <property type="entry name" value="BIFUNCTIONAL TH2 PROTEIN"/>
    <property type="match status" value="1"/>
</dbReference>
<proteinExistence type="predicted"/>
<keyword evidence="3" id="KW-1185">Reference proteome</keyword>
<comment type="caution">
    <text evidence="2">The sequence shown here is derived from an EMBL/GenBank/DDBJ whole genome shotgun (WGS) entry which is preliminary data.</text>
</comment>
<feature type="domain" description="Thiaminase-2/PQQC" evidence="1">
    <location>
        <begin position="18"/>
        <end position="216"/>
    </location>
</feature>
<evidence type="ECO:0000259" key="1">
    <source>
        <dbReference type="Pfam" id="PF03070"/>
    </source>
</evidence>
<dbReference type="InterPro" id="IPR026285">
    <property type="entry name" value="TenA_E"/>
</dbReference>
<dbReference type="InterPro" id="IPR016084">
    <property type="entry name" value="Haem_Oase-like_multi-hlx"/>
</dbReference>
<dbReference type="PIRSF" id="PIRSF003170">
    <property type="entry name" value="Pet18p"/>
    <property type="match status" value="1"/>
</dbReference>
<dbReference type="CDD" id="cd19358">
    <property type="entry name" value="TenA_E_Spr0628-like"/>
    <property type="match status" value="1"/>
</dbReference>
<dbReference type="RefSeq" id="WP_304446983.1">
    <property type="nucleotide sequence ID" value="NZ_JARRAH010000001.1"/>
</dbReference>
<organism evidence="2 3">
    <name type="scientific">Halomarina ordinaria</name>
    <dbReference type="NCBI Taxonomy" id="3033939"/>
    <lineage>
        <taxon>Archaea</taxon>
        <taxon>Methanobacteriati</taxon>
        <taxon>Methanobacteriota</taxon>
        <taxon>Stenosarchaea group</taxon>
        <taxon>Halobacteria</taxon>
        <taxon>Halobacteriales</taxon>
        <taxon>Natronomonadaceae</taxon>
        <taxon>Halomarina</taxon>
    </lineage>
</organism>